<sequence>MASTDLPSAFCAAPSVFIWPRRFLLSPEDSRILTRVHVLHSAHAKRTATVAHPDSGHGKVKQGRVLVSYEDGEECDVVKIARLVPAIDERDANNLPLVVICPDTRTFRHLAQAFAQKDDRILEIGSSWGVATNIIHQQGAWVLGVDSSAEGIEASRKKYPNCQFELLDCLQDMHRLKALADKHSCNKVCVDVGGDRSLDVLAMLLPFVEQEMKPDVCVVKCEEMHAHAVEHGRLSHPEYAEHFLEKLPHADEWRAKLAAEARSRIQLTTGSRTNFTLHPRRFPAKFSPDGLLICRYHNYATCKKLERCDYDHRHCNVCLLAGHKATQCPAETYFGRGGIH</sequence>
<dbReference type="Gene3D" id="3.40.50.150">
    <property type="entry name" value="Vaccinia Virus protein VP39"/>
    <property type="match status" value="1"/>
</dbReference>
<evidence type="ECO:0000313" key="2">
    <source>
        <dbReference type="Proteomes" id="UP000660262"/>
    </source>
</evidence>
<keyword evidence="2" id="KW-1185">Reference proteome</keyword>
<evidence type="ECO:0008006" key="3">
    <source>
        <dbReference type="Google" id="ProtNLM"/>
    </source>
</evidence>
<dbReference type="Proteomes" id="UP000660262">
    <property type="component" value="Unassembled WGS sequence"/>
</dbReference>
<dbReference type="OrthoDB" id="548203at2759"/>
<dbReference type="InterPro" id="IPR029063">
    <property type="entry name" value="SAM-dependent_MTases_sf"/>
</dbReference>
<comment type="caution">
    <text evidence="1">The sequence shown here is derived from an EMBL/GenBank/DDBJ whole genome shotgun (WGS) entry which is preliminary data.</text>
</comment>
<accession>A0A830HH10</accession>
<evidence type="ECO:0000313" key="1">
    <source>
        <dbReference type="EMBL" id="GHP05813.1"/>
    </source>
</evidence>
<gene>
    <name evidence="1" type="ORF">PPROV_000456000</name>
</gene>
<organism evidence="1 2">
    <name type="scientific">Pycnococcus provasolii</name>
    <dbReference type="NCBI Taxonomy" id="41880"/>
    <lineage>
        <taxon>Eukaryota</taxon>
        <taxon>Viridiplantae</taxon>
        <taxon>Chlorophyta</taxon>
        <taxon>Pseudoscourfieldiophyceae</taxon>
        <taxon>Pseudoscourfieldiales</taxon>
        <taxon>Pycnococcaceae</taxon>
        <taxon>Pycnococcus</taxon>
    </lineage>
</organism>
<protein>
    <recommendedName>
        <fullName evidence="3">Methyltransferase domain-containing protein</fullName>
    </recommendedName>
</protein>
<reference evidence="1" key="1">
    <citation type="submission" date="2020-10" db="EMBL/GenBank/DDBJ databases">
        <title>Unveiling of a novel bifunctional photoreceptor, Dualchrome1, isolated from a cosmopolitan green alga.</title>
        <authorList>
            <person name="Suzuki S."/>
            <person name="Kawachi M."/>
        </authorList>
    </citation>
    <scope>NUCLEOTIDE SEQUENCE</scope>
    <source>
        <strain evidence="1">NIES 2893</strain>
    </source>
</reference>
<proteinExistence type="predicted"/>
<dbReference type="AlphaFoldDB" id="A0A830HH10"/>
<name>A0A830HH10_9CHLO</name>
<dbReference type="EMBL" id="BNJQ01000011">
    <property type="protein sequence ID" value="GHP05813.1"/>
    <property type="molecule type" value="Genomic_DNA"/>
</dbReference>
<dbReference type="SUPFAM" id="SSF53335">
    <property type="entry name" value="S-adenosyl-L-methionine-dependent methyltransferases"/>
    <property type="match status" value="1"/>
</dbReference>